<comment type="caution">
    <text evidence="3">The sequence shown here is derived from an EMBL/GenBank/DDBJ whole genome shotgun (WGS) entry which is preliminary data.</text>
</comment>
<organism evidence="3 4">
    <name type="scientific">Polypedilum vanderplanki</name>
    <name type="common">Sleeping chironomid midge</name>
    <dbReference type="NCBI Taxonomy" id="319348"/>
    <lineage>
        <taxon>Eukaryota</taxon>
        <taxon>Metazoa</taxon>
        <taxon>Ecdysozoa</taxon>
        <taxon>Arthropoda</taxon>
        <taxon>Hexapoda</taxon>
        <taxon>Insecta</taxon>
        <taxon>Pterygota</taxon>
        <taxon>Neoptera</taxon>
        <taxon>Endopterygota</taxon>
        <taxon>Diptera</taxon>
        <taxon>Nematocera</taxon>
        <taxon>Chironomoidea</taxon>
        <taxon>Chironomidae</taxon>
        <taxon>Chironominae</taxon>
        <taxon>Polypedilum</taxon>
        <taxon>Polypedilum</taxon>
    </lineage>
</organism>
<proteinExistence type="predicted"/>
<feature type="transmembrane region" description="Helical" evidence="1">
    <location>
        <begin position="36"/>
        <end position="59"/>
    </location>
</feature>
<dbReference type="EMBL" id="JADBJN010000004">
    <property type="protein sequence ID" value="KAG5669067.1"/>
    <property type="molecule type" value="Genomic_DNA"/>
</dbReference>
<feature type="chain" id="PRO_5039951615" evidence="2">
    <location>
        <begin position="19"/>
        <end position="235"/>
    </location>
</feature>
<evidence type="ECO:0000313" key="4">
    <source>
        <dbReference type="Proteomes" id="UP001107558"/>
    </source>
</evidence>
<keyword evidence="4" id="KW-1185">Reference proteome</keyword>
<accession>A0A9J6BHR1</accession>
<evidence type="ECO:0000313" key="3">
    <source>
        <dbReference type="EMBL" id="KAG5669067.1"/>
    </source>
</evidence>
<protein>
    <submittedName>
        <fullName evidence="3">Uncharacterized protein</fullName>
    </submittedName>
</protein>
<feature type="signal peptide" evidence="2">
    <location>
        <begin position="1"/>
        <end position="18"/>
    </location>
</feature>
<dbReference type="SMART" id="SM00718">
    <property type="entry name" value="DM4_12"/>
    <property type="match status" value="1"/>
</dbReference>
<dbReference type="OrthoDB" id="6340174at2759"/>
<dbReference type="AlphaFoldDB" id="A0A9J6BHR1"/>
<dbReference type="PANTHER" id="PTHR21398">
    <property type="entry name" value="AGAP007094-PA"/>
    <property type="match status" value="1"/>
</dbReference>
<dbReference type="PANTHER" id="PTHR21398:SF22">
    <property type="entry name" value="IP12060P-RELATED"/>
    <property type="match status" value="1"/>
</dbReference>
<dbReference type="Proteomes" id="UP001107558">
    <property type="component" value="Chromosome 4"/>
</dbReference>
<sequence length="235" mass="27011">MEILKIIFVFLVIKSSLTLSTIESEVKEHKIEKRGIFFPWLLYSLNAATGILVAIAIPLPDIDRNVFMSYNFEANYNLPNIPSDSVPGPLVRWKLGSTFEDTNVDPNADTSLDEVIARNFNGSEIDVRKRRNLENFIFFTRKEFYRLIEKRIEANGYDGKKCFLRAICESAQNSFMEVNGILGNILHIILTPSSSIDENLPSEYNKAENLGYQNNCRKYLKHCNFSFLDFFSKLV</sequence>
<keyword evidence="1" id="KW-0472">Membrane</keyword>
<reference evidence="3" key="1">
    <citation type="submission" date="2021-03" db="EMBL/GenBank/DDBJ databases">
        <title>Chromosome level genome of the anhydrobiotic midge Polypedilum vanderplanki.</title>
        <authorList>
            <person name="Yoshida Y."/>
            <person name="Kikawada T."/>
            <person name="Gusev O."/>
        </authorList>
    </citation>
    <scope>NUCLEOTIDE SEQUENCE</scope>
    <source>
        <strain evidence="3">NIAS01</strain>
        <tissue evidence="3">Whole body or cell culture</tissue>
    </source>
</reference>
<evidence type="ECO:0000256" key="2">
    <source>
        <dbReference type="SAM" id="SignalP"/>
    </source>
</evidence>
<dbReference type="InterPro" id="IPR006631">
    <property type="entry name" value="DM4_12"/>
</dbReference>
<gene>
    <name evidence="3" type="ORF">PVAND_016967</name>
</gene>
<name>A0A9J6BHR1_POLVA</name>
<evidence type="ECO:0000256" key="1">
    <source>
        <dbReference type="SAM" id="Phobius"/>
    </source>
</evidence>
<keyword evidence="1" id="KW-0812">Transmembrane</keyword>
<dbReference type="Pfam" id="PF07841">
    <property type="entry name" value="DM4_12"/>
    <property type="match status" value="1"/>
</dbReference>
<keyword evidence="2" id="KW-0732">Signal</keyword>
<keyword evidence="1" id="KW-1133">Transmembrane helix</keyword>